<dbReference type="AlphaFoldDB" id="J0NS31"/>
<gene>
    <name evidence="2" type="ORF">HMPREF1318_1818</name>
</gene>
<feature type="transmembrane region" description="Helical" evidence="1">
    <location>
        <begin position="63"/>
        <end position="81"/>
    </location>
</feature>
<dbReference type="Proteomes" id="UP000002941">
    <property type="component" value="Unassembled WGS sequence"/>
</dbReference>
<protein>
    <submittedName>
        <fullName evidence="2">PF10823 family protein</fullName>
    </submittedName>
</protein>
<organism evidence="2 3">
    <name type="scientific">Actinomyces massiliensis F0489</name>
    <dbReference type="NCBI Taxonomy" id="1125718"/>
    <lineage>
        <taxon>Bacteria</taxon>
        <taxon>Bacillati</taxon>
        <taxon>Actinomycetota</taxon>
        <taxon>Actinomycetes</taxon>
        <taxon>Actinomycetales</taxon>
        <taxon>Actinomycetaceae</taxon>
        <taxon>Actinomyces</taxon>
    </lineage>
</organism>
<keyword evidence="1" id="KW-1133">Transmembrane helix</keyword>
<evidence type="ECO:0000313" key="2">
    <source>
        <dbReference type="EMBL" id="EJF47642.1"/>
    </source>
</evidence>
<reference evidence="2 3" key="1">
    <citation type="submission" date="2012-05" db="EMBL/GenBank/DDBJ databases">
        <authorList>
            <person name="Harkins D.M."/>
            <person name="Madupu R."/>
            <person name="Durkin A.S."/>
            <person name="Torralba M."/>
            <person name="Methe B."/>
            <person name="Sutton G.G."/>
            <person name="Nelson K.E."/>
        </authorList>
    </citation>
    <scope>NUCLEOTIDE SEQUENCE [LARGE SCALE GENOMIC DNA]</scope>
    <source>
        <strain evidence="2 3">F0489</strain>
    </source>
</reference>
<feature type="transmembrane region" description="Helical" evidence="1">
    <location>
        <begin position="88"/>
        <end position="106"/>
    </location>
</feature>
<comment type="caution">
    <text evidence="2">The sequence shown here is derived from an EMBL/GenBank/DDBJ whole genome shotgun (WGS) entry which is preliminary data.</text>
</comment>
<accession>J0NS31</accession>
<dbReference type="eggNOG" id="ENOG5033D6D">
    <property type="taxonomic scope" value="Bacteria"/>
</dbReference>
<evidence type="ECO:0000256" key="1">
    <source>
        <dbReference type="SAM" id="Phobius"/>
    </source>
</evidence>
<sequence>MFTANAAIRFLLEMGSCALLVVIGFKGYRPPLNLLIGIALPLVVMGVWAYFVAPMSAHRLPAMARIVVEFVLFGTVAVLVGRQWSAKWGWAFAILAAVNCAVAQIGETAG</sequence>
<keyword evidence="1" id="KW-0812">Transmembrane</keyword>
<dbReference type="PATRIC" id="fig|1125718.3.peg.84"/>
<keyword evidence="1" id="KW-0472">Membrane</keyword>
<keyword evidence="3" id="KW-1185">Reference proteome</keyword>
<feature type="transmembrane region" description="Helical" evidence="1">
    <location>
        <begin position="6"/>
        <end position="25"/>
    </location>
</feature>
<evidence type="ECO:0000313" key="3">
    <source>
        <dbReference type="Proteomes" id="UP000002941"/>
    </source>
</evidence>
<proteinExistence type="predicted"/>
<feature type="transmembrane region" description="Helical" evidence="1">
    <location>
        <begin position="32"/>
        <end position="51"/>
    </location>
</feature>
<name>J0NS31_9ACTO</name>
<dbReference type="EMBL" id="AKFT01000006">
    <property type="protein sequence ID" value="EJF47642.1"/>
    <property type="molecule type" value="Genomic_DNA"/>
</dbReference>
<dbReference type="InterPro" id="IPR021214">
    <property type="entry name" value="DUF2568"/>
</dbReference>
<dbReference type="Pfam" id="PF10823">
    <property type="entry name" value="DUF2568"/>
    <property type="match status" value="1"/>
</dbReference>